<evidence type="ECO:0000313" key="4">
    <source>
        <dbReference type="EMBL" id="GAA5523854.1"/>
    </source>
</evidence>
<name>A0ABP9WLH6_9GAMM</name>
<keyword evidence="1" id="KW-1133">Transmembrane helix</keyword>
<feature type="domain" description="TPM" evidence="3">
    <location>
        <begin position="47"/>
        <end position="170"/>
    </location>
</feature>
<keyword evidence="2" id="KW-0732">Signal</keyword>
<dbReference type="EMBL" id="BAABRT010000002">
    <property type="protein sequence ID" value="GAA5523854.1"/>
    <property type="molecule type" value="Genomic_DNA"/>
</dbReference>
<keyword evidence="5" id="KW-1185">Reference proteome</keyword>
<evidence type="ECO:0000259" key="3">
    <source>
        <dbReference type="Pfam" id="PF04536"/>
    </source>
</evidence>
<reference evidence="4 5" key="1">
    <citation type="submission" date="2024-02" db="EMBL/GenBank/DDBJ databases">
        <title>Microbulbifer aestuariivivens NBRC 112533.</title>
        <authorList>
            <person name="Ichikawa N."/>
            <person name="Katano-Makiyama Y."/>
            <person name="Hidaka K."/>
        </authorList>
    </citation>
    <scope>NUCLEOTIDE SEQUENCE [LARGE SCALE GENOMIC DNA]</scope>
    <source>
        <strain evidence="4 5">NBRC 112533</strain>
    </source>
</reference>
<protein>
    <recommendedName>
        <fullName evidence="3">TPM domain-containing protein</fullName>
    </recommendedName>
</protein>
<keyword evidence="1" id="KW-0812">Transmembrane</keyword>
<gene>
    <name evidence="4" type="ORF">Maes01_00403</name>
</gene>
<dbReference type="InterPro" id="IPR007621">
    <property type="entry name" value="TPM_dom"/>
</dbReference>
<comment type="caution">
    <text evidence="4">The sequence shown here is derived from an EMBL/GenBank/DDBJ whole genome shotgun (WGS) entry which is preliminary data.</text>
</comment>
<evidence type="ECO:0000256" key="2">
    <source>
        <dbReference type="SAM" id="SignalP"/>
    </source>
</evidence>
<dbReference type="PANTHER" id="PTHR30373">
    <property type="entry name" value="UPF0603 PROTEIN YGCG"/>
    <property type="match status" value="1"/>
</dbReference>
<feature type="signal peptide" evidence="2">
    <location>
        <begin position="1"/>
        <end position="36"/>
    </location>
</feature>
<organism evidence="4 5">
    <name type="scientific">Microbulbifer aestuariivivens</name>
    <dbReference type="NCBI Taxonomy" id="1908308"/>
    <lineage>
        <taxon>Bacteria</taxon>
        <taxon>Pseudomonadati</taxon>
        <taxon>Pseudomonadota</taxon>
        <taxon>Gammaproteobacteria</taxon>
        <taxon>Cellvibrionales</taxon>
        <taxon>Microbulbiferaceae</taxon>
        <taxon>Microbulbifer</taxon>
    </lineage>
</organism>
<accession>A0ABP9WLH6</accession>
<dbReference type="PANTHER" id="PTHR30373:SF2">
    <property type="entry name" value="UPF0603 PROTEIN YGCG"/>
    <property type="match status" value="1"/>
</dbReference>
<evidence type="ECO:0000313" key="5">
    <source>
        <dbReference type="Proteomes" id="UP001408594"/>
    </source>
</evidence>
<feature type="chain" id="PRO_5047123569" description="TPM domain-containing protein" evidence="2">
    <location>
        <begin position="37"/>
        <end position="256"/>
    </location>
</feature>
<dbReference type="Gene3D" id="3.10.310.50">
    <property type="match status" value="1"/>
</dbReference>
<sequence length="256" mass="26769">MMSLRPASARRGSFILFCLALCTVICAALSAAIALANPQFPVLSGRVVDKANLLDAAAEYRLTEMTLAHEKQTGNQIVVVTVPDLQGQTIAEYGYQLGRHWGIGKKGRDNGVLLIVAPSERQVRIEVGYGLEGALTDALSANIIHTKILPHFRSGDFDQGITAGIESIIAAIKNEYVAEPTENRKDRRLALLVGFFLVLIMLQLFGSSLLGASSGRGSYRRGRFGGYYGGGGFGGGGGGFGGGGGSFGGGGASGGW</sequence>
<proteinExistence type="predicted"/>
<dbReference type="Proteomes" id="UP001408594">
    <property type="component" value="Unassembled WGS sequence"/>
</dbReference>
<keyword evidence="1" id="KW-0472">Membrane</keyword>
<dbReference type="Pfam" id="PF04536">
    <property type="entry name" value="TPM_phosphatase"/>
    <property type="match status" value="1"/>
</dbReference>
<evidence type="ECO:0000256" key="1">
    <source>
        <dbReference type="SAM" id="Phobius"/>
    </source>
</evidence>
<feature type="transmembrane region" description="Helical" evidence="1">
    <location>
        <begin position="189"/>
        <end position="212"/>
    </location>
</feature>